<proteinExistence type="predicted"/>
<protein>
    <submittedName>
        <fullName evidence="1">Uncharacterized protein</fullName>
    </submittedName>
</protein>
<sequence length="57" mass="6506">MKNWRKFALPLLIRVVSFILLLNAVNIFELAKTIPDGTLFRCKSGLHLLNSSLPRLL</sequence>
<dbReference type="Proteomes" id="UP000054995">
    <property type="component" value="Unassembled WGS sequence"/>
</dbReference>
<organism evidence="1 2">
    <name type="scientific">Trichinella pseudospiralis</name>
    <name type="common">Parasitic roundworm</name>
    <dbReference type="NCBI Taxonomy" id="6337"/>
    <lineage>
        <taxon>Eukaryota</taxon>
        <taxon>Metazoa</taxon>
        <taxon>Ecdysozoa</taxon>
        <taxon>Nematoda</taxon>
        <taxon>Enoplea</taxon>
        <taxon>Dorylaimia</taxon>
        <taxon>Trichinellida</taxon>
        <taxon>Trichinellidae</taxon>
        <taxon>Trichinella</taxon>
    </lineage>
</organism>
<evidence type="ECO:0000313" key="1">
    <source>
        <dbReference type="EMBL" id="KRY82945.1"/>
    </source>
</evidence>
<evidence type="ECO:0000313" key="2">
    <source>
        <dbReference type="Proteomes" id="UP000054995"/>
    </source>
</evidence>
<name>A0A0V1FB14_TRIPS</name>
<comment type="caution">
    <text evidence="1">The sequence shown here is derived from an EMBL/GenBank/DDBJ whole genome shotgun (WGS) entry which is preliminary data.</text>
</comment>
<reference evidence="1 2" key="1">
    <citation type="submission" date="2015-01" db="EMBL/GenBank/DDBJ databases">
        <title>Evolution of Trichinella species and genotypes.</title>
        <authorList>
            <person name="Korhonen P.K."/>
            <person name="Edoardo P."/>
            <person name="Giuseppe L.R."/>
            <person name="Gasser R.B."/>
        </authorList>
    </citation>
    <scope>NUCLEOTIDE SEQUENCE [LARGE SCALE GENOMIC DNA]</scope>
    <source>
        <strain evidence="1">ISS470</strain>
    </source>
</reference>
<gene>
    <name evidence="1" type="ORF">T4D_15873</name>
</gene>
<dbReference type="EMBL" id="JYDT01000156">
    <property type="protein sequence ID" value="KRY82945.1"/>
    <property type="molecule type" value="Genomic_DNA"/>
</dbReference>
<dbReference type="AlphaFoldDB" id="A0A0V1FB14"/>
<accession>A0A0V1FB14</accession>
<keyword evidence="2" id="KW-1185">Reference proteome</keyword>